<organism evidence="1 2">
    <name type="scientific">Metabacillus lacus</name>
    <dbReference type="NCBI Taxonomy" id="1983721"/>
    <lineage>
        <taxon>Bacteria</taxon>
        <taxon>Bacillati</taxon>
        <taxon>Bacillota</taxon>
        <taxon>Bacilli</taxon>
        <taxon>Bacillales</taxon>
        <taxon>Bacillaceae</taxon>
        <taxon>Metabacillus</taxon>
    </lineage>
</organism>
<dbReference type="InterPro" id="IPR023105">
    <property type="entry name" value="YkvR-like_sf"/>
</dbReference>
<dbReference type="Proteomes" id="UP000448867">
    <property type="component" value="Unassembled WGS sequence"/>
</dbReference>
<comment type="caution">
    <text evidence="1">The sequence shown here is derived from an EMBL/GenBank/DDBJ whole genome shotgun (WGS) entry which is preliminary data.</text>
</comment>
<evidence type="ECO:0000313" key="2">
    <source>
        <dbReference type="Proteomes" id="UP000448867"/>
    </source>
</evidence>
<accession>A0A7X2IXB3</accession>
<keyword evidence="2" id="KW-1185">Reference proteome</keyword>
<dbReference type="InterPro" id="IPR021596">
    <property type="entry name" value="DUF3219"/>
</dbReference>
<dbReference type="OrthoDB" id="2920197at2"/>
<dbReference type="RefSeq" id="WP_154306667.1">
    <property type="nucleotide sequence ID" value="NZ_WKKI01000005.1"/>
</dbReference>
<reference evidence="1 2" key="1">
    <citation type="submission" date="2019-11" db="EMBL/GenBank/DDBJ databases">
        <title>Bacillus lacus genome.</title>
        <authorList>
            <person name="Allen C.J."/>
            <person name="Newman J.D."/>
        </authorList>
    </citation>
    <scope>NUCLEOTIDE SEQUENCE [LARGE SCALE GENOMIC DNA]</scope>
    <source>
        <strain evidence="1 2">KCTC 33946</strain>
    </source>
</reference>
<name>A0A7X2IXB3_9BACI</name>
<evidence type="ECO:0000313" key="1">
    <source>
        <dbReference type="EMBL" id="MRX71537.1"/>
    </source>
</evidence>
<sequence>MVHEILLNGTSISVHRFAERKVDSLKEISIGFEVTHERYHEITTLLYKGTFDVTVPEKQISFRGAIREYSTSVTNLYEKGQVGDFSLTLLEVKK</sequence>
<dbReference type="Pfam" id="PF11514">
    <property type="entry name" value="DUF3219"/>
    <property type="match status" value="1"/>
</dbReference>
<dbReference type="SUPFAM" id="SSF159173">
    <property type="entry name" value="YkvR-like"/>
    <property type="match status" value="1"/>
</dbReference>
<proteinExistence type="predicted"/>
<dbReference type="Gene3D" id="2.40.30.80">
    <property type="entry name" value="YkvR-like"/>
    <property type="match status" value="1"/>
</dbReference>
<dbReference type="EMBL" id="WKKI01000005">
    <property type="protein sequence ID" value="MRX71537.1"/>
    <property type="molecule type" value="Genomic_DNA"/>
</dbReference>
<protein>
    <submittedName>
        <fullName evidence="1">DUF3219 family protein</fullName>
    </submittedName>
</protein>
<gene>
    <name evidence="1" type="ORF">GJU40_05025</name>
</gene>
<dbReference type="AlphaFoldDB" id="A0A7X2IXB3"/>